<name>A0A8A1MFA7_AJECA</name>
<accession>A0A8A1MFA7</accession>
<feature type="compositionally biased region" description="Basic and acidic residues" evidence="1">
    <location>
        <begin position="228"/>
        <end position="237"/>
    </location>
</feature>
<dbReference type="EMBL" id="CP069115">
    <property type="protein sequence ID" value="QSS65308.1"/>
    <property type="molecule type" value="Genomic_DNA"/>
</dbReference>
<sequence length="251" mass="27405">MGEVLTRAKPARADHRPKIKFAANQLCQPVSAGGLFEAVPVQFIVLHGISPNQTVFRKLNTFALSFGQPVGSMQEDNGSCRKVEGCYVSEQDEKRRMGSQAVKHDPSSKLLSAAEYSVLLCSNLPNNLCTMYEYCTAPISFSKTRVPNCGNSNNFKQQERMAVGTLRTLNTTSQLPTPMMINLGAESALMPLCLILLSHQIAACIAGVGGFRNCETECVFFAVQTKADEAPEKDTRSADPQLESSQRHSRA</sequence>
<reference evidence="2" key="1">
    <citation type="submission" date="2021-01" db="EMBL/GenBank/DDBJ databases">
        <title>Chromosome-level genome assembly of a human fungal pathogen reveals clustering of transcriptionally co-regulated genes.</title>
        <authorList>
            <person name="Voorhies M."/>
            <person name="Cohen S."/>
            <person name="Shea T.P."/>
            <person name="Petrus S."/>
            <person name="Munoz J.F."/>
            <person name="Poplawski S."/>
            <person name="Goldman W.E."/>
            <person name="Michael T."/>
            <person name="Cuomo C.A."/>
            <person name="Sil A."/>
            <person name="Beyhan S."/>
        </authorList>
    </citation>
    <scope>NUCLEOTIDE SEQUENCE</scope>
    <source>
        <strain evidence="2">WU24</strain>
    </source>
</reference>
<evidence type="ECO:0000313" key="3">
    <source>
        <dbReference type="Proteomes" id="UP000663671"/>
    </source>
</evidence>
<proteinExistence type="predicted"/>
<dbReference type="Proteomes" id="UP000663671">
    <property type="component" value="Chromosome 3"/>
</dbReference>
<organism evidence="2 3">
    <name type="scientific">Ajellomyces capsulatus</name>
    <name type="common">Darling's disease fungus</name>
    <name type="synonym">Histoplasma capsulatum</name>
    <dbReference type="NCBI Taxonomy" id="5037"/>
    <lineage>
        <taxon>Eukaryota</taxon>
        <taxon>Fungi</taxon>
        <taxon>Dikarya</taxon>
        <taxon>Ascomycota</taxon>
        <taxon>Pezizomycotina</taxon>
        <taxon>Eurotiomycetes</taxon>
        <taxon>Eurotiomycetidae</taxon>
        <taxon>Onygenales</taxon>
        <taxon>Ajellomycetaceae</taxon>
        <taxon>Histoplasma</taxon>
    </lineage>
</organism>
<protein>
    <submittedName>
        <fullName evidence="2">Uncharacterized protein</fullName>
    </submittedName>
</protein>
<feature type="region of interest" description="Disordered" evidence="1">
    <location>
        <begin position="228"/>
        <end position="251"/>
    </location>
</feature>
<dbReference type="AlphaFoldDB" id="A0A8A1MFA7"/>
<evidence type="ECO:0000256" key="1">
    <source>
        <dbReference type="SAM" id="MobiDB-lite"/>
    </source>
</evidence>
<gene>
    <name evidence="2" type="ORF">I7I51_06150</name>
</gene>
<evidence type="ECO:0000313" key="2">
    <source>
        <dbReference type="EMBL" id="QSS65308.1"/>
    </source>
</evidence>
<dbReference type="VEuPathDB" id="FungiDB:I7I51_06150"/>